<sequence length="329" mass="36244">MEIEDFVVAPFVMKTYLMVSDPATDDLIHWGRADNSFVVLDPLDFSIRILPAYFKHNNFSSFVRQLNTYGFKKVDPDKWEFANGNFLRGQNHLLNNIVRRRQQGKSGTNPEPVLEEAEEMAQEITRLKCEQRSLDEVIRSMSKRLEATERRPHQVMSFLNRVIDDPGLVSRIFLEKEKAMARQLTEKKKRLEMPSPSSSSPSSSSSSSSATSIGAPTSSDSPPSSQSLEVKRIVPMWRNCSPAIEALTGSTYTTVLPSPPAEGGGNVSRSLPQHPEAGAYVAVPNGGGGSNSWIQLGYFGEIMVVAASAGEEGRRPPPPPYPFSLLGDG</sequence>
<protein>
    <submittedName>
        <fullName evidence="1">Uncharacterized protein</fullName>
    </submittedName>
</protein>
<keyword evidence="2" id="KW-1185">Reference proteome</keyword>
<evidence type="ECO:0000313" key="1">
    <source>
        <dbReference type="EMBL" id="KAI4380032.1"/>
    </source>
</evidence>
<evidence type="ECO:0000313" key="2">
    <source>
        <dbReference type="Proteomes" id="UP001057402"/>
    </source>
</evidence>
<proteinExistence type="predicted"/>
<comment type="caution">
    <text evidence="1">The sequence shown here is derived from an EMBL/GenBank/DDBJ whole genome shotgun (WGS) entry which is preliminary data.</text>
</comment>
<gene>
    <name evidence="1" type="ORF">MLD38_006265</name>
</gene>
<name>A0ACB9RVS7_9MYRT</name>
<organism evidence="1 2">
    <name type="scientific">Melastoma candidum</name>
    <dbReference type="NCBI Taxonomy" id="119954"/>
    <lineage>
        <taxon>Eukaryota</taxon>
        <taxon>Viridiplantae</taxon>
        <taxon>Streptophyta</taxon>
        <taxon>Embryophyta</taxon>
        <taxon>Tracheophyta</taxon>
        <taxon>Spermatophyta</taxon>
        <taxon>Magnoliopsida</taxon>
        <taxon>eudicotyledons</taxon>
        <taxon>Gunneridae</taxon>
        <taxon>Pentapetalae</taxon>
        <taxon>rosids</taxon>
        <taxon>malvids</taxon>
        <taxon>Myrtales</taxon>
        <taxon>Melastomataceae</taxon>
        <taxon>Melastomatoideae</taxon>
        <taxon>Melastomateae</taxon>
        <taxon>Melastoma</taxon>
    </lineage>
</organism>
<dbReference type="EMBL" id="CM042882">
    <property type="protein sequence ID" value="KAI4380032.1"/>
    <property type="molecule type" value="Genomic_DNA"/>
</dbReference>
<reference evidence="2" key="1">
    <citation type="journal article" date="2023" name="Front. Plant Sci.">
        <title>Chromosomal-level genome assembly of Melastoma candidum provides insights into trichome evolution.</title>
        <authorList>
            <person name="Zhong Y."/>
            <person name="Wu W."/>
            <person name="Sun C."/>
            <person name="Zou P."/>
            <person name="Liu Y."/>
            <person name="Dai S."/>
            <person name="Zhou R."/>
        </authorList>
    </citation>
    <scope>NUCLEOTIDE SEQUENCE [LARGE SCALE GENOMIC DNA]</scope>
</reference>
<dbReference type="Proteomes" id="UP001057402">
    <property type="component" value="Chromosome 3"/>
</dbReference>
<accession>A0ACB9RVS7</accession>